<keyword evidence="3" id="KW-0349">Heme</keyword>
<evidence type="ECO:0000256" key="4">
    <source>
        <dbReference type="ARBA" id="ARBA00022723"/>
    </source>
</evidence>
<organism evidence="10 11">
    <name type="scientific">Lasiosphaeris hirsuta</name>
    <dbReference type="NCBI Taxonomy" id="260670"/>
    <lineage>
        <taxon>Eukaryota</taxon>
        <taxon>Fungi</taxon>
        <taxon>Dikarya</taxon>
        <taxon>Ascomycota</taxon>
        <taxon>Pezizomycotina</taxon>
        <taxon>Sordariomycetes</taxon>
        <taxon>Sordariomycetidae</taxon>
        <taxon>Sordariales</taxon>
        <taxon>Lasiosphaeriaceae</taxon>
        <taxon>Lasiosphaeris</taxon>
    </lineage>
</organism>
<dbReference type="SUPFAM" id="SSF47571">
    <property type="entry name" value="Cloroperoxidase"/>
    <property type="match status" value="1"/>
</dbReference>
<keyword evidence="4" id="KW-0479">Metal-binding</keyword>
<dbReference type="GO" id="GO:0046872">
    <property type="term" value="F:metal ion binding"/>
    <property type="evidence" value="ECO:0007669"/>
    <property type="project" value="UniProtKB-KW"/>
</dbReference>
<keyword evidence="6" id="KW-0408">Iron</keyword>
<gene>
    <name evidence="10" type="ORF">B0H67DRAFT_475279</name>
</gene>
<dbReference type="PROSITE" id="PS51257">
    <property type="entry name" value="PROKAR_LIPOPROTEIN"/>
    <property type="match status" value="1"/>
</dbReference>
<accession>A0AA40B8K4</accession>
<protein>
    <submittedName>
        <fullName evidence="10">Chloroperoxidase</fullName>
    </submittedName>
</protein>
<evidence type="ECO:0000256" key="2">
    <source>
        <dbReference type="ARBA" id="ARBA00022559"/>
    </source>
</evidence>
<sequence length="239" mass="26030">MRFDTTLVLSALAATVSCHPSGSAEFSKPSSKDRRSPCPMLNSLANHNWIPRNGRNISIDQLVTAMDLALNLSPDSSRPVAELAVTTSTTGNPNTLNLDDLNKHGVIEHDGSLSRGDIAFGDNHSFKPSIYNTVAAFFTKDVISIPTAAKARSARLKAARAANPAFNFTAREDQFSQFETALYLAVYGNGTEGNAKTKWVNILFREERIPYNEGFRRPTDVITNDDVVELAQKVAALST</sequence>
<keyword evidence="11" id="KW-1185">Reference proteome</keyword>
<evidence type="ECO:0000256" key="5">
    <source>
        <dbReference type="ARBA" id="ARBA00023002"/>
    </source>
</evidence>
<dbReference type="Pfam" id="PF01328">
    <property type="entry name" value="Peroxidase_2"/>
    <property type="match status" value="1"/>
</dbReference>
<keyword evidence="8" id="KW-0732">Signal</keyword>
<comment type="similarity">
    <text evidence="7">Belongs to the chloroperoxidase family.</text>
</comment>
<dbReference type="InterPro" id="IPR000028">
    <property type="entry name" value="Chloroperoxidase"/>
</dbReference>
<dbReference type="Gene3D" id="1.10.489.10">
    <property type="entry name" value="Chloroperoxidase-like"/>
    <property type="match status" value="1"/>
</dbReference>
<feature type="domain" description="Heme haloperoxidase family profile" evidence="9">
    <location>
        <begin position="22"/>
        <end position="229"/>
    </location>
</feature>
<comment type="caution">
    <text evidence="10">The sequence shown here is derived from an EMBL/GenBank/DDBJ whole genome shotgun (WGS) entry which is preliminary data.</text>
</comment>
<dbReference type="PANTHER" id="PTHR33577:SF19">
    <property type="entry name" value="HEME HALOPEROXIDASE FAMILY PROFILE DOMAIN-CONTAINING PROTEIN-RELATED"/>
    <property type="match status" value="1"/>
</dbReference>
<name>A0AA40B8K4_9PEZI</name>
<evidence type="ECO:0000256" key="3">
    <source>
        <dbReference type="ARBA" id="ARBA00022617"/>
    </source>
</evidence>
<feature type="signal peptide" evidence="8">
    <location>
        <begin position="1"/>
        <end position="18"/>
    </location>
</feature>
<keyword evidence="5" id="KW-0560">Oxidoreductase</keyword>
<dbReference type="EMBL" id="JAUKUA010000001">
    <property type="protein sequence ID" value="KAK0729569.1"/>
    <property type="molecule type" value="Genomic_DNA"/>
</dbReference>
<dbReference type="Proteomes" id="UP001172102">
    <property type="component" value="Unassembled WGS sequence"/>
</dbReference>
<reference evidence="10" key="1">
    <citation type="submission" date="2023-06" db="EMBL/GenBank/DDBJ databases">
        <title>Genome-scale phylogeny and comparative genomics of the fungal order Sordariales.</title>
        <authorList>
            <consortium name="Lawrence Berkeley National Laboratory"/>
            <person name="Hensen N."/>
            <person name="Bonometti L."/>
            <person name="Westerberg I."/>
            <person name="Brannstrom I.O."/>
            <person name="Guillou S."/>
            <person name="Cros-Aarteil S."/>
            <person name="Calhoun S."/>
            <person name="Haridas S."/>
            <person name="Kuo A."/>
            <person name="Mondo S."/>
            <person name="Pangilinan J."/>
            <person name="Riley R."/>
            <person name="Labutti K."/>
            <person name="Andreopoulos B."/>
            <person name="Lipzen A."/>
            <person name="Chen C."/>
            <person name="Yanf M."/>
            <person name="Daum C."/>
            <person name="Ng V."/>
            <person name="Clum A."/>
            <person name="Steindorff A."/>
            <person name="Ohm R."/>
            <person name="Martin F."/>
            <person name="Silar P."/>
            <person name="Natvig D."/>
            <person name="Lalanne C."/>
            <person name="Gautier V."/>
            <person name="Ament-Velasquez S.L."/>
            <person name="Kruys A."/>
            <person name="Hutchinson M.I."/>
            <person name="Powell A.J."/>
            <person name="Barry K."/>
            <person name="Miller A.N."/>
            <person name="Grigoriev I.V."/>
            <person name="Debuchy R."/>
            <person name="Gladieux P."/>
            <person name="Thoren M.H."/>
            <person name="Johannesson H."/>
        </authorList>
    </citation>
    <scope>NUCLEOTIDE SEQUENCE</scope>
    <source>
        <strain evidence="10">SMH4607-1</strain>
    </source>
</reference>
<evidence type="ECO:0000256" key="6">
    <source>
        <dbReference type="ARBA" id="ARBA00023004"/>
    </source>
</evidence>
<feature type="chain" id="PRO_5041418174" evidence="8">
    <location>
        <begin position="19"/>
        <end position="239"/>
    </location>
</feature>
<evidence type="ECO:0000256" key="7">
    <source>
        <dbReference type="ARBA" id="ARBA00025795"/>
    </source>
</evidence>
<evidence type="ECO:0000256" key="1">
    <source>
        <dbReference type="ARBA" id="ARBA00001970"/>
    </source>
</evidence>
<comment type="cofactor">
    <cofactor evidence="1">
        <name>heme b</name>
        <dbReference type="ChEBI" id="CHEBI:60344"/>
    </cofactor>
</comment>
<dbReference type="PROSITE" id="PS51405">
    <property type="entry name" value="HEME_HALOPEROXIDASE"/>
    <property type="match status" value="1"/>
</dbReference>
<evidence type="ECO:0000259" key="9">
    <source>
        <dbReference type="PROSITE" id="PS51405"/>
    </source>
</evidence>
<evidence type="ECO:0000313" key="11">
    <source>
        <dbReference type="Proteomes" id="UP001172102"/>
    </source>
</evidence>
<dbReference type="GO" id="GO:0004601">
    <property type="term" value="F:peroxidase activity"/>
    <property type="evidence" value="ECO:0007669"/>
    <property type="project" value="UniProtKB-KW"/>
</dbReference>
<dbReference type="AlphaFoldDB" id="A0AA40B8K4"/>
<proteinExistence type="inferred from homology"/>
<evidence type="ECO:0000256" key="8">
    <source>
        <dbReference type="SAM" id="SignalP"/>
    </source>
</evidence>
<dbReference type="PANTHER" id="PTHR33577">
    <property type="entry name" value="STERIGMATOCYSTIN BIOSYNTHESIS PEROXIDASE STCC-RELATED"/>
    <property type="match status" value="1"/>
</dbReference>
<evidence type="ECO:0000313" key="10">
    <source>
        <dbReference type="EMBL" id="KAK0729569.1"/>
    </source>
</evidence>
<dbReference type="InterPro" id="IPR036851">
    <property type="entry name" value="Chloroperoxidase-like_sf"/>
</dbReference>
<keyword evidence="2" id="KW-0575">Peroxidase</keyword>